<protein>
    <submittedName>
        <fullName evidence="1">Uncharacterized protein</fullName>
    </submittedName>
</protein>
<sequence>MADSHLAYLLWLDAEDWVQHCERRLFTDRHIPSPPELEELVGLRSLAARSLAVFVAAVDENLRRFRCDRSP</sequence>
<comment type="caution">
    <text evidence="1">The sequence shown here is derived from an EMBL/GenBank/DDBJ whole genome shotgun (WGS) entry which is preliminary data.</text>
</comment>
<reference evidence="1 2" key="1">
    <citation type="submission" date="2023-06" db="EMBL/GenBank/DDBJ databases">
        <title>Pelomonas sp. PFR6 16S ribosomal RNA gene Genome sequencing and assembly.</title>
        <authorList>
            <person name="Woo H."/>
        </authorList>
    </citation>
    <scope>NUCLEOTIDE SEQUENCE [LARGE SCALE GENOMIC DNA]</scope>
    <source>
        <strain evidence="1 2">PFR6</strain>
    </source>
</reference>
<gene>
    <name evidence="1" type="ORF">QWJ38_08105</name>
</gene>
<organism evidence="1 2">
    <name type="scientific">Roseateles violae</name>
    <dbReference type="NCBI Taxonomy" id="3058042"/>
    <lineage>
        <taxon>Bacteria</taxon>
        <taxon>Pseudomonadati</taxon>
        <taxon>Pseudomonadota</taxon>
        <taxon>Betaproteobacteria</taxon>
        <taxon>Burkholderiales</taxon>
        <taxon>Sphaerotilaceae</taxon>
        <taxon>Roseateles</taxon>
    </lineage>
</organism>
<dbReference type="EMBL" id="JAUHHC010000002">
    <property type="protein sequence ID" value="MDN3920240.1"/>
    <property type="molecule type" value="Genomic_DNA"/>
</dbReference>
<evidence type="ECO:0000313" key="1">
    <source>
        <dbReference type="EMBL" id="MDN3920240.1"/>
    </source>
</evidence>
<name>A0ABT8DPH1_9BURK</name>
<keyword evidence="2" id="KW-1185">Reference proteome</keyword>
<dbReference type="Proteomes" id="UP001228044">
    <property type="component" value="Unassembled WGS sequence"/>
</dbReference>
<accession>A0ABT8DPH1</accession>
<evidence type="ECO:0000313" key="2">
    <source>
        <dbReference type="Proteomes" id="UP001228044"/>
    </source>
</evidence>
<proteinExistence type="predicted"/>
<dbReference type="RefSeq" id="WP_290358548.1">
    <property type="nucleotide sequence ID" value="NZ_JAUHHC010000002.1"/>
</dbReference>